<dbReference type="InterPro" id="IPR039355">
    <property type="entry name" value="Transcription_factor_GATA"/>
</dbReference>
<proteinExistence type="predicted"/>
<evidence type="ECO:0000256" key="9">
    <source>
        <dbReference type="SAM" id="MobiDB-lite"/>
    </source>
</evidence>
<dbReference type="GO" id="GO:0000978">
    <property type="term" value="F:RNA polymerase II cis-regulatory region sequence-specific DNA binding"/>
    <property type="evidence" value="ECO:0007669"/>
    <property type="project" value="TreeGrafter"/>
</dbReference>
<dbReference type="SMART" id="SM00401">
    <property type="entry name" value="ZnF_GATA"/>
    <property type="match status" value="1"/>
</dbReference>
<keyword evidence="4" id="KW-0862">Zinc</keyword>
<dbReference type="GO" id="GO:0045944">
    <property type="term" value="P:positive regulation of transcription by RNA polymerase II"/>
    <property type="evidence" value="ECO:0007669"/>
    <property type="project" value="TreeGrafter"/>
</dbReference>
<name>A0A6J3M6F1_9PEZI</name>
<dbReference type="RefSeq" id="XP_033460672.1">
    <property type="nucleotide sequence ID" value="XM_033607585.1"/>
</dbReference>
<dbReference type="FunFam" id="3.30.50.10:FF:000007">
    <property type="entry name" value="Nitrogen regulatory AreA, N-terminal"/>
    <property type="match status" value="1"/>
</dbReference>
<dbReference type="InterPro" id="IPR000679">
    <property type="entry name" value="Znf_GATA"/>
</dbReference>
<dbReference type="CDD" id="cd00202">
    <property type="entry name" value="ZnF_GATA"/>
    <property type="match status" value="1"/>
</dbReference>
<dbReference type="AlphaFoldDB" id="A0A6J3M6F1"/>
<dbReference type="InterPro" id="IPR056998">
    <property type="entry name" value="Asd-4/GZF3_helical"/>
</dbReference>
<evidence type="ECO:0000256" key="8">
    <source>
        <dbReference type="PROSITE-ProRule" id="PRU00094"/>
    </source>
</evidence>
<evidence type="ECO:0000256" key="6">
    <source>
        <dbReference type="ARBA" id="ARBA00023163"/>
    </source>
</evidence>
<evidence type="ECO:0000256" key="2">
    <source>
        <dbReference type="ARBA" id="ARBA00022723"/>
    </source>
</evidence>
<sequence>MNQPQYAPAATAGGTQNGPPVCQNCGTSTTPLWRRDEAGSILCNACGLFLKLHGRARPISLKTDVIKSRNRVKSAQPKKRDSQGAELNATATSENFPTAHTDTQVLQNPENNLTAALAGEPLARTSSPGSLSTSAYGTHNPNIAPQHIFDTVSLTTDAFISPNLPSFALRQPSPSVASLNGTTNGNGDSTLSYDALSAHNNQLRTRVSELEVINDLFRGRVAQLEQSEQDARRSEKAKDEELSHLQAELKAMQAKAAELEKRFAEVDAQRNDGGSPRKRQRIEDEVSDKPAETHASFLGEKEAPPNPSEQAGQANNTEQRKPKEKTPE</sequence>
<dbReference type="GeneID" id="54365384"/>
<dbReference type="PANTHER" id="PTHR10071:SF338">
    <property type="entry name" value="GATA-TYPE DOMAIN-CONTAINING PROTEIN"/>
    <property type="match status" value="1"/>
</dbReference>
<keyword evidence="11" id="KW-1185">Reference proteome</keyword>
<dbReference type="GO" id="GO:0000122">
    <property type="term" value="P:negative regulation of transcription by RNA polymerase II"/>
    <property type="evidence" value="ECO:0007669"/>
    <property type="project" value="TreeGrafter"/>
</dbReference>
<dbReference type="PANTHER" id="PTHR10071">
    <property type="entry name" value="TRANSCRIPTION FACTOR GATA FAMILY MEMBER"/>
    <property type="match status" value="1"/>
</dbReference>
<evidence type="ECO:0000256" key="4">
    <source>
        <dbReference type="ARBA" id="ARBA00022833"/>
    </source>
</evidence>
<gene>
    <name evidence="12" type="ORF">K489DRAFT_409454</name>
</gene>
<dbReference type="Pfam" id="PF00320">
    <property type="entry name" value="GATA"/>
    <property type="match status" value="1"/>
</dbReference>
<organism evidence="12">
    <name type="scientific">Dissoconium aciculare CBS 342.82</name>
    <dbReference type="NCBI Taxonomy" id="1314786"/>
    <lineage>
        <taxon>Eukaryota</taxon>
        <taxon>Fungi</taxon>
        <taxon>Dikarya</taxon>
        <taxon>Ascomycota</taxon>
        <taxon>Pezizomycotina</taxon>
        <taxon>Dothideomycetes</taxon>
        <taxon>Dothideomycetidae</taxon>
        <taxon>Mycosphaerellales</taxon>
        <taxon>Dissoconiaceae</taxon>
        <taxon>Dissoconium</taxon>
    </lineage>
</organism>
<evidence type="ECO:0000313" key="12">
    <source>
        <dbReference type="RefSeq" id="XP_033460672.1"/>
    </source>
</evidence>
<dbReference type="GO" id="GO:0000981">
    <property type="term" value="F:DNA-binding transcription factor activity, RNA polymerase II-specific"/>
    <property type="evidence" value="ECO:0007669"/>
    <property type="project" value="TreeGrafter"/>
</dbReference>
<comment type="subcellular location">
    <subcellularLocation>
        <location evidence="1">Nucleus</location>
    </subcellularLocation>
</comment>
<dbReference type="InterPro" id="IPR013088">
    <property type="entry name" value="Znf_NHR/GATA"/>
</dbReference>
<evidence type="ECO:0000256" key="1">
    <source>
        <dbReference type="ARBA" id="ARBA00004123"/>
    </source>
</evidence>
<dbReference type="PROSITE" id="PS00344">
    <property type="entry name" value="GATA_ZN_FINGER_1"/>
    <property type="match status" value="1"/>
</dbReference>
<evidence type="ECO:0000256" key="3">
    <source>
        <dbReference type="ARBA" id="ARBA00022771"/>
    </source>
</evidence>
<evidence type="ECO:0000256" key="7">
    <source>
        <dbReference type="ARBA" id="ARBA00023242"/>
    </source>
</evidence>
<reference evidence="12" key="2">
    <citation type="submission" date="2020-04" db="EMBL/GenBank/DDBJ databases">
        <authorList>
            <consortium name="NCBI Genome Project"/>
        </authorList>
    </citation>
    <scope>NUCLEOTIDE SEQUENCE</scope>
    <source>
        <strain evidence="12">CBS 342.82</strain>
    </source>
</reference>
<keyword evidence="7" id="KW-0539">Nucleus</keyword>
<feature type="compositionally biased region" description="Basic and acidic residues" evidence="9">
    <location>
        <begin position="318"/>
        <end position="328"/>
    </location>
</feature>
<keyword evidence="2" id="KW-0479">Metal-binding</keyword>
<feature type="region of interest" description="Disordered" evidence="9">
    <location>
        <begin position="1"/>
        <end position="20"/>
    </location>
</feature>
<evidence type="ECO:0000259" key="10">
    <source>
        <dbReference type="PROSITE" id="PS50114"/>
    </source>
</evidence>
<dbReference type="Gene3D" id="3.30.50.10">
    <property type="entry name" value="Erythroid Transcription Factor GATA-1, subunit A"/>
    <property type="match status" value="1"/>
</dbReference>
<dbReference type="OrthoDB" id="515401at2759"/>
<evidence type="ECO:0000313" key="11">
    <source>
        <dbReference type="Proteomes" id="UP000504637"/>
    </source>
</evidence>
<feature type="region of interest" description="Disordered" evidence="9">
    <location>
        <begin position="69"/>
        <end position="98"/>
    </location>
</feature>
<dbReference type="SUPFAM" id="SSF57716">
    <property type="entry name" value="Glucocorticoid receptor-like (DNA-binding domain)"/>
    <property type="match status" value="1"/>
</dbReference>
<protein>
    <recommendedName>
        <fullName evidence="10">GATA-type domain-containing protein</fullName>
    </recommendedName>
</protein>
<dbReference type="PROSITE" id="PS50114">
    <property type="entry name" value="GATA_ZN_FINGER_2"/>
    <property type="match status" value="1"/>
</dbReference>
<reference evidence="12" key="3">
    <citation type="submission" date="2025-08" db="UniProtKB">
        <authorList>
            <consortium name="RefSeq"/>
        </authorList>
    </citation>
    <scope>IDENTIFICATION</scope>
    <source>
        <strain evidence="12">CBS 342.82</strain>
    </source>
</reference>
<dbReference type="Pfam" id="PF25026">
    <property type="entry name" value="Asd-4"/>
    <property type="match status" value="1"/>
</dbReference>
<keyword evidence="5" id="KW-0805">Transcription regulation</keyword>
<dbReference type="GO" id="GO:0005634">
    <property type="term" value="C:nucleus"/>
    <property type="evidence" value="ECO:0007669"/>
    <property type="project" value="UniProtKB-SubCell"/>
</dbReference>
<feature type="region of interest" description="Disordered" evidence="9">
    <location>
        <begin position="263"/>
        <end position="328"/>
    </location>
</feature>
<evidence type="ECO:0000256" key="5">
    <source>
        <dbReference type="ARBA" id="ARBA00023015"/>
    </source>
</evidence>
<dbReference type="PRINTS" id="PR00619">
    <property type="entry name" value="GATAZNFINGER"/>
</dbReference>
<feature type="compositionally biased region" description="Polar residues" evidence="9">
    <location>
        <begin position="308"/>
        <end position="317"/>
    </location>
</feature>
<feature type="compositionally biased region" description="Basic and acidic residues" evidence="9">
    <location>
        <begin position="281"/>
        <end position="292"/>
    </location>
</feature>
<feature type="domain" description="GATA-type" evidence="10">
    <location>
        <begin position="22"/>
        <end position="69"/>
    </location>
</feature>
<dbReference type="Proteomes" id="UP000504637">
    <property type="component" value="Unplaced"/>
</dbReference>
<dbReference type="GO" id="GO:0008270">
    <property type="term" value="F:zinc ion binding"/>
    <property type="evidence" value="ECO:0007669"/>
    <property type="project" value="UniProtKB-KW"/>
</dbReference>
<reference evidence="12" key="1">
    <citation type="submission" date="2020-01" db="EMBL/GenBank/DDBJ databases">
        <authorList>
            <consortium name="DOE Joint Genome Institute"/>
            <person name="Haridas S."/>
            <person name="Albert R."/>
            <person name="Binder M."/>
            <person name="Bloem J."/>
            <person name="Labutti K."/>
            <person name="Salamov A."/>
            <person name="Andreopoulos B."/>
            <person name="Baker S.E."/>
            <person name="Barry K."/>
            <person name="Bills G."/>
            <person name="Bluhm B.H."/>
            <person name="Cannon C."/>
            <person name="Castanera R."/>
            <person name="Culley D.E."/>
            <person name="Daum C."/>
            <person name="Ezra D."/>
            <person name="Gonzalez J.B."/>
            <person name="Henrissat B."/>
            <person name="Kuo A."/>
            <person name="Liang C."/>
            <person name="Lipzen A."/>
            <person name="Lutzoni F."/>
            <person name="Magnuson J."/>
            <person name="Mondo S."/>
            <person name="Nolan M."/>
            <person name="Ohm R."/>
            <person name="Pangilinan J."/>
            <person name="Park H.-J."/>
            <person name="Ramirez L."/>
            <person name="Alfaro M."/>
            <person name="Sun H."/>
            <person name="Tritt A."/>
            <person name="Yoshinaga Y."/>
            <person name="Zwiers L.-H."/>
            <person name="Turgeon B.G."/>
            <person name="Goodwin S.B."/>
            <person name="Spatafora J.W."/>
            <person name="Crous P.W."/>
            <person name="Grigoriev I.V."/>
        </authorList>
    </citation>
    <scope>NUCLEOTIDE SEQUENCE</scope>
    <source>
        <strain evidence="12">CBS 342.82</strain>
    </source>
</reference>
<keyword evidence="3 8" id="KW-0863">Zinc-finger</keyword>
<feature type="compositionally biased region" description="Polar residues" evidence="9">
    <location>
        <begin position="89"/>
        <end position="98"/>
    </location>
</feature>
<accession>A0A6J3M6F1</accession>
<keyword evidence="6" id="KW-0804">Transcription</keyword>